<evidence type="ECO:0000259" key="3">
    <source>
        <dbReference type="Pfam" id="PF13439"/>
    </source>
</evidence>
<evidence type="ECO:0000259" key="2">
    <source>
        <dbReference type="Pfam" id="PF00534"/>
    </source>
</evidence>
<gene>
    <name evidence="4" type="ORF">FXV77_06610</name>
</gene>
<dbReference type="Pfam" id="PF13439">
    <property type="entry name" value="Glyco_transf_4"/>
    <property type="match status" value="1"/>
</dbReference>
<evidence type="ECO:0000256" key="1">
    <source>
        <dbReference type="ARBA" id="ARBA00022679"/>
    </source>
</evidence>
<evidence type="ECO:0000313" key="5">
    <source>
        <dbReference type="Proteomes" id="UP000322362"/>
    </source>
</evidence>
<keyword evidence="5" id="KW-1185">Reference proteome</keyword>
<dbReference type="PANTHER" id="PTHR46401:SF2">
    <property type="entry name" value="GLYCOSYLTRANSFERASE WBBK-RELATED"/>
    <property type="match status" value="1"/>
</dbReference>
<dbReference type="PANTHER" id="PTHR46401">
    <property type="entry name" value="GLYCOSYLTRANSFERASE WBBK-RELATED"/>
    <property type="match status" value="1"/>
</dbReference>
<sequence>MKIVVIGTRGIPSILGGVETHCEELYPYLAKNFGHEITMICRSCYVIDKKITNYKGIRLKSIYAPRNKAFEAIVHSVLGILYAGFKRPDIVHIHAVGPNLVAPLARLFGLKVVMTHHGPDYERKKWGKLAKFFLKGGEWAGVKFANKVIVISNEIKKQIGKKYGRKDTILIPNGVSIEGRPKYNKEVLDKYNVQQQKYIFSLGRFVPEKGFDYLIRSYEKAGISKHFKLVLAGDADHETDFSQSLKEQARISGVILPGFIKGEDLAQLFSNCALFILPSFYEGLPIALLEGMAYGLPILASDIPANTQVGLPESCYFPAGDEELLSKRLVDVMEARYAAFYQDYNMENYDWKKIAESTNLVYSDLCRINAYKA</sequence>
<dbReference type="CDD" id="cd03801">
    <property type="entry name" value="GT4_PimA-like"/>
    <property type="match status" value="1"/>
</dbReference>
<dbReference type="InterPro" id="IPR028098">
    <property type="entry name" value="Glyco_trans_4-like_N"/>
</dbReference>
<dbReference type="GO" id="GO:0016757">
    <property type="term" value="F:glycosyltransferase activity"/>
    <property type="evidence" value="ECO:0007669"/>
    <property type="project" value="InterPro"/>
</dbReference>
<dbReference type="SUPFAM" id="SSF53756">
    <property type="entry name" value="UDP-Glycosyltransferase/glycogen phosphorylase"/>
    <property type="match status" value="1"/>
</dbReference>
<feature type="domain" description="Glycosyl transferase family 1" evidence="2">
    <location>
        <begin position="194"/>
        <end position="334"/>
    </location>
</feature>
<dbReference type="Gene3D" id="3.40.50.2000">
    <property type="entry name" value="Glycogen Phosphorylase B"/>
    <property type="match status" value="2"/>
</dbReference>
<accession>A0A5D4H7U6</accession>
<dbReference type="EMBL" id="VTAV01000003">
    <property type="protein sequence ID" value="TYR36846.1"/>
    <property type="molecule type" value="Genomic_DNA"/>
</dbReference>
<comment type="caution">
    <text evidence="4">The sequence shown here is derived from an EMBL/GenBank/DDBJ whole genome shotgun (WGS) entry which is preliminary data.</text>
</comment>
<dbReference type="Proteomes" id="UP000322362">
    <property type="component" value="Unassembled WGS sequence"/>
</dbReference>
<dbReference type="Pfam" id="PF00534">
    <property type="entry name" value="Glycos_transf_1"/>
    <property type="match status" value="1"/>
</dbReference>
<protein>
    <submittedName>
        <fullName evidence="4">Glycosyltransferase family 4 protein</fullName>
    </submittedName>
</protein>
<dbReference type="GO" id="GO:0009103">
    <property type="term" value="P:lipopolysaccharide biosynthetic process"/>
    <property type="evidence" value="ECO:0007669"/>
    <property type="project" value="TreeGrafter"/>
</dbReference>
<evidence type="ECO:0000313" key="4">
    <source>
        <dbReference type="EMBL" id="TYR36846.1"/>
    </source>
</evidence>
<proteinExistence type="predicted"/>
<dbReference type="InterPro" id="IPR001296">
    <property type="entry name" value="Glyco_trans_1"/>
</dbReference>
<organism evidence="4 5">
    <name type="scientific">Sphingobacterium phlebotomi</name>
    <dbReference type="NCBI Taxonomy" id="2605433"/>
    <lineage>
        <taxon>Bacteria</taxon>
        <taxon>Pseudomonadati</taxon>
        <taxon>Bacteroidota</taxon>
        <taxon>Sphingobacteriia</taxon>
        <taxon>Sphingobacteriales</taxon>
        <taxon>Sphingobacteriaceae</taxon>
        <taxon>Sphingobacterium</taxon>
    </lineage>
</organism>
<name>A0A5D4H7U6_9SPHI</name>
<dbReference type="AlphaFoldDB" id="A0A5D4H7U6"/>
<reference evidence="4 5" key="1">
    <citation type="submission" date="2019-08" db="EMBL/GenBank/DDBJ databases">
        <title>Phlebobacter frassis gen. nov. sp. nov., a new member of family Sphingobacteriaceae isolated from sand fly rearing media.</title>
        <authorList>
            <person name="Kakumanu M.L."/>
            <person name="Marayati B.F."/>
            <person name="Wada-Katsumata A."/>
            <person name="Wasserberg G."/>
            <person name="Schal C."/>
            <person name="Apperson C.S."/>
            <person name="Ponnusamy L."/>
        </authorList>
    </citation>
    <scope>NUCLEOTIDE SEQUENCE [LARGE SCALE GENOMIC DNA]</scope>
    <source>
        <strain evidence="4 5">SSI9</strain>
    </source>
</reference>
<dbReference type="RefSeq" id="WP_148918433.1">
    <property type="nucleotide sequence ID" value="NZ_VTAV01000003.1"/>
</dbReference>
<feature type="domain" description="Glycosyltransferase subfamily 4-like N-terminal" evidence="3">
    <location>
        <begin position="16"/>
        <end position="177"/>
    </location>
</feature>
<keyword evidence="1 4" id="KW-0808">Transferase</keyword>